<accession>A0A4U1MKI1</accession>
<dbReference type="RefSeq" id="WP_136947004.1">
    <property type="nucleotide sequence ID" value="NZ_SWFM01000002.1"/>
</dbReference>
<name>A0A4U1MKI1_9BACL</name>
<reference evidence="1 2" key="1">
    <citation type="submission" date="2019-04" db="EMBL/GenBank/DDBJ databases">
        <title>Genome sequence of Bacillus hwajinpoensis strain Y2.</title>
        <authorList>
            <person name="Fair J.L."/>
            <person name="Maclea K.S."/>
        </authorList>
    </citation>
    <scope>NUCLEOTIDE SEQUENCE [LARGE SCALE GENOMIC DNA]</scope>
    <source>
        <strain evidence="1 2">Y2</strain>
    </source>
</reference>
<dbReference type="AlphaFoldDB" id="A0A4U1MKI1"/>
<dbReference type="SUPFAM" id="SSF53187">
    <property type="entry name" value="Zn-dependent exopeptidases"/>
    <property type="match status" value="1"/>
</dbReference>
<dbReference type="Proteomes" id="UP000310541">
    <property type="component" value="Unassembled WGS sequence"/>
</dbReference>
<evidence type="ECO:0000313" key="1">
    <source>
        <dbReference type="EMBL" id="TKD70930.1"/>
    </source>
</evidence>
<dbReference type="OrthoDB" id="1678514at2"/>
<protein>
    <recommendedName>
        <fullName evidence="3">N-formylglutamate amidohydrolase</fullName>
    </recommendedName>
</protein>
<comment type="caution">
    <text evidence="1">The sequence shown here is derived from an EMBL/GenBank/DDBJ whole genome shotgun (WGS) entry which is preliminary data.</text>
</comment>
<sequence length="227" mass="25942">MAVKFIQKNYVKYNRGKGYRCCHVEALHATPPAADLYTDLLVTKLIQKTGCAGIISTVSRTVIDLNRPPNEDTLEAVTEYRKSIEQIVTHLGIVEENTNQLNVPYLHLSFHGMKDEHYGPLAIEVGTSKGKSCSKEVKDWFEEKLTANIESILPNAKIIFDNKFAGNKSIHLHRLGDGDDYKGYKENFHSFQIELSRTIRKRHRSKMIQVFSDLIDEFQSTFLHDSK</sequence>
<dbReference type="EMBL" id="SWFM01000002">
    <property type="protein sequence ID" value="TKD70930.1"/>
    <property type="molecule type" value="Genomic_DNA"/>
</dbReference>
<evidence type="ECO:0008006" key="3">
    <source>
        <dbReference type="Google" id="ProtNLM"/>
    </source>
</evidence>
<organism evidence="1 2">
    <name type="scientific">Guptibacillus hwajinpoensis</name>
    <dbReference type="NCBI Taxonomy" id="208199"/>
    <lineage>
        <taxon>Bacteria</taxon>
        <taxon>Bacillati</taxon>
        <taxon>Bacillota</taxon>
        <taxon>Bacilli</taxon>
        <taxon>Bacillales</taxon>
        <taxon>Guptibacillaceae</taxon>
        <taxon>Guptibacillus</taxon>
    </lineage>
</organism>
<evidence type="ECO:0000313" key="2">
    <source>
        <dbReference type="Proteomes" id="UP000310541"/>
    </source>
</evidence>
<proteinExistence type="predicted"/>
<gene>
    <name evidence="1" type="ORF">FBF83_10005</name>
</gene>
<dbReference type="Gene3D" id="3.40.630.40">
    <property type="entry name" value="Zn-dependent exopeptidases"/>
    <property type="match status" value="1"/>
</dbReference>